<dbReference type="Proteomes" id="UP000643403">
    <property type="component" value="Unassembled WGS sequence"/>
</dbReference>
<protein>
    <submittedName>
        <fullName evidence="1">Uncharacterized protein</fullName>
    </submittedName>
</protein>
<comment type="caution">
    <text evidence="1">The sequence shown here is derived from an EMBL/GenBank/DDBJ whole genome shotgun (WGS) entry which is preliminary data.</text>
</comment>
<evidence type="ECO:0000313" key="1">
    <source>
        <dbReference type="EMBL" id="GGZ68588.1"/>
    </source>
</evidence>
<evidence type="ECO:0000313" key="2">
    <source>
        <dbReference type="Proteomes" id="UP000643403"/>
    </source>
</evidence>
<dbReference type="EMBL" id="BMXY01000003">
    <property type="protein sequence ID" value="GGZ68588.1"/>
    <property type="molecule type" value="Genomic_DNA"/>
</dbReference>
<organism evidence="1 2">
    <name type="scientific">Cognatilysobacter xinjiangensis</name>
    <dbReference type="NCBI Taxonomy" id="546892"/>
    <lineage>
        <taxon>Bacteria</taxon>
        <taxon>Pseudomonadati</taxon>
        <taxon>Pseudomonadota</taxon>
        <taxon>Gammaproteobacteria</taxon>
        <taxon>Lysobacterales</taxon>
        <taxon>Lysobacteraceae</taxon>
        <taxon>Cognatilysobacter</taxon>
    </lineage>
</organism>
<sequence>MLGVLTLAGCRHLAALAPDGVLIDAGDCLPARVLPLTIRNSGPRAVAFAVYGPDGPPWRLQPDQVALLHADTGAVWSRLLEHSRPASFEAVIEPGDGAAFIIEPAAMPAADDSGRFVLELRDIAWRPHRSAALPPCTTADADAARARE</sequence>
<proteinExistence type="predicted"/>
<dbReference type="RefSeq" id="WP_189450194.1">
    <property type="nucleotide sequence ID" value="NZ_BMXY01000003.1"/>
</dbReference>
<accession>A0ABQ3C7Y7</accession>
<reference evidence="2" key="1">
    <citation type="journal article" date="2019" name="Int. J. Syst. Evol. Microbiol.">
        <title>The Global Catalogue of Microorganisms (GCM) 10K type strain sequencing project: providing services to taxonomists for standard genome sequencing and annotation.</title>
        <authorList>
            <consortium name="The Broad Institute Genomics Platform"/>
            <consortium name="The Broad Institute Genome Sequencing Center for Infectious Disease"/>
            <person name="Wu L."/>
            <person name="Ma J."/>
        </authorList>
    </citation>
    <scope>NUCLEOTIDE SEQUENCE [LARGE SCALE GENOMIC DNA]</scope>
    <source>
        <strain evidence="2">KCTC 22558</strain>
    </source>
</reference>
<name>A0ABQ3C7Y7_9GAMM</name>
<gene>
    <name evidence="1" type="ORF">GCM10008101_23610</name>
</gene>
<keyword evidence="2" id="KW-1185">Reference proteome</keyword>